<evidence type="ECO:0000256" key="1">
    <source>
        <dbReference type="SAM" id="MobiDB-lite"/>
    </source>
</evidence>
<proteinExistence type="predicted"/>
<evidence type="ECO:0000313" key="2">
    <source>
        <dbReference type="EMBL" id="CCC95350.1"/>
    </source>
</evidence>
<name>G0V129_TRYCI</name>
<organism evidence="2">
    <name type="scientific">Trypanosoma congolense (strain IL3000)</name>
    <dbReference type="NCBI Taxonomy" id="1068625"/>
    <lineage>
        <taxon>Eukaryota</taxon>
        <taxon>Discoba</taxon>
        <taxon>Euglenozoa</taxon>
        <taxon>Kinetoplastea</taxon>
        <taxon>Metakinetoplastina</taxon>
        <taxon>Trypanosomatida</taxon>
        <taxon>Trypanosomatidae</taxon>
        <taxon>Trypanosoma</taxon>
        <taxon>Nannomonas</taxon>
    </lineage>
</organism>
<protein>
    <submittedName>
        <fullName evidence="2">Uncharacterized protein TCIL3000_11_7970</fullName>
    </submittedName>
</protein>
<accession>G0V129</accession>
<reference evidence="2" key="1">
    <citation type="journal article" date="2012" name="Proc. Natl. Acad. Sci. U.S.A.">
        <title>Antigenic diversity is generated by distinct evolutionary mechanisms in African trypanosome species.</title>
        <authorList>
            <person name="Jackson A.P."/>
            <person name="Berry A."/>
            <person name="Aslett M."/>
            <person name="Allison H.C."/>
            <person name="Burton P."/>
            <person name="Vavrova-Anderson J."/>
            <person name="Brown R."/>
            <person name="Browne H."/>
            <person name="Corton N."/>
            <person name="Hauser H."/>
            <person name="Gamble J."/>
            <person name="Gilderthorp R."/>
            <person name="Marcello L."/>
            <person name="McQuillan J."/>
            <person name="Otto T.D."/>
            <person name="Quail M.A."/>
            <person name="Sanders M.J."/>
            <person name="van Tonder A."/>
            <person name="Ginger M.L."/>
            <person name="Field M.C."/>
            <person name="Barry J.D."/>
            <person name="Hertz-Fowler C."/>
            <person name="Berriman M."/>
        </authorList>
    </citation>
    <scope>NUCLEOTIDE SEQUENCE</scope>
    <source>
        <strain evidence="2">IL3000</strain>
    </source>
</reference>
<sequence length="159" mass="18558">MARVCDTLDLAPAPYLHYLAPPHKHKKKTITIITPSTHNKKNPFFSILMIFSVCHIATPQHYPPHTHKERKHFYHFLDCFHTPFLFICSHVYRPFPLFLQFCYHRLAVCSLPQKCFANRNPGGSTKERKKTRIKDKKCQATGMKPKRKGGALFGRKQKK</sequence>
<feature type="compositionally biased region" description="Basic residues" evidence="1">
    <location>
        <begin position="144"/>
        <end position="159"/>
    </location>
</feature>
<feature type="region of interest" description="Disordered" evidence="1">
    <location>
        <begin position="120"/>
        <end position="159"/>
    </location>
</feature>
<dbReference type="EMBL" id="HE575324">
    <property type="protein sequence ID" value="CCC95350.1"/>
    <property type="molecule type" value="Genomic_DNA"/>
</dbReference>
<dbReference type="AlphaFoldDB" id="G0V129"/>
<dbReference type="VEuPathDB" id="TriTrypDB:TcIL3000.11.7970"/>
<gene>
    <name evidence="2" type="ORF">TCIL3000_11_7970</name>
</gene>